<feature type="compositionally biased region" description="Basic residues" evidence="2">
    <location>
        <begin position="413"/>
        <end position="422"/>
    </location>
</feature>
<dbReference type="KEGG" id="acan:ACA1_264340"/>
<name>L8H222_ACACF</name>
<feature type="coiled-coil region" evidence="1">
    <location>
        <begin position="72"/>
        <end position="128"/>
    </location>
</feature>
<organism evidence="3 4">
    <name type="scientific">Acanthamoeba castellanii (strain ATCC 30010 / Neff)</name>
    <dbReference type="NCBI Taxonomy" id="1257118"/>
    <lineage>
        <taxon>Eukaryota</taxon>
        <taxon>Amoebozoa</taxon>
        <taxon>Discosea</taxon>
        <taxon>Longamoebia</taxon>
        <taxon>Centramoebida</taxon>
        <taxon>Acanthamoebidae</taxon>
        <taxon>Acanthamoeba</taxon>
    </lineage>
</organism>
<protein>
    <submittedName>
        <fullName evidence="3">Uncharacterized protein</fullName>
    </submittedName>
</protein>
<sequence>MELDPAKLNDYPIKILQNYCKTQNLAVRGTRKNDYVLVILAHLQKTNKTDGVKIARASAKLGIDAEAVKKWEEEEQRRRDEERVKYEQWRAEEDERKRKAHAEELRLLEEKQRQAAREEEAKREWHELKKKGARRRELDAQRARERALGSVGQLPWTLDTFLRPYPAPSPQTSLSPSPSPTAAAAAAEKVRRLKADPTSYFSRLPDGVLAHCLHYVDPASSSSSSSSAATAAAERTQGQMRCLHVEKPEAGHAVRIVAALELNKKGQRSLVVINKPGLSYLEQLEQAEVWVGQRGGKLAVYTIDLKHLKDSRSEKWKKRQTFRVRDEREKQSVRQLVQVGQRVWAMAEAEEPAVFDLKTYSQLSLPEGKKGREVIRCLGHTPEQSVVWAGFTAGLLRGYDADDMSVVCEHSIRPSKKTKAKKTKDDKEDEEDRERINCMLPIGSSHLWVGTTKGIRTFFIAPSGKGKEVQLLPASFLPTDKPVAALCRSSFDEEEAAPGSPPLKRVWVTTKDSIWVVQCTEEGRMTGVSAKMSGGLAFPADGLVELGSTVFTYGSAQRMVLWSARDVSYLSSGPDMDAYYGTTDKSKKRKTKWNDSVKGMCSGPEFYVGVRTLWTVDDQFLAVWRAE</sequence>
<reference evidence="3 4" key="1">
    <citation type="journal article" date="2013" name="Genome Biol.">
        <title>Genome of Acanthamoeba castellanii highlights extensive lateral gene transfer and early evolution of tyrosine kinase signaling.</title>
        <authorList>
            <person name="Clarke M."/>
            <person name="Lohan A.J."/>
            <person name="Liu B."/>
            <person name="Lagkouvardos I."/>
            <person name="Roy S."/>
            <person name="Zafar N."/>
            <person name="Bertelli C."/>
            <person name="Schilde C."/>
            <person name="Kianianmomeni A."/>
            <person name="Burglin T.R."/>
            <person name="Frech C."/>
            <person name="Turcotte B."/>
            <person name="Kopec K.O."/>
            <person name="Synnott J.M."/>
            <person name="Choo C."/>
            <person name="Paponov I."/>
            <person name="Finkler A."/>
            <person name="Soon Heng Tan C."/>
            <person name="Hutchins A.P."/>
            <person name="Weinmeier T."/>
            <person name="Rattei T."/>
            <person name="Chu J.S."/>
            <person name="Gimenez G."/>
            <person name="Irimia M."/>
            <person name="Rigden D.J."/>
            <person name="Fitzpatrick D.A."/>
            <person name="Lorenzo-Morales J."/>
            <person name="Bateman A."/>
            <person name="Chiu C.H."/>
            <person name="Tang P."/>
            <person name="Hegemann P."/>
            <person name="Fromm H."/>
            <person name="Raoult D."/>
            <person name="Greub G."/>
            <person name="Miranda-Saavedra D."/>
            <person name="Chen N."/>
            <person name="Nash P."/>
            <person name="Ginger M.L."/>
            <person name="Horn M."/>
            <person name="Schaap P."/>
            <person name="Caler L."/>
            <person name="Loftus B."/>
        </authorList>
    </citation>
    <scope>NUCLEOTIDE SEQUENCE [LARGE SCALE GENOMIC DNA]</scope>
    <source>
        <strain evidence="3 4">Neff</strain>
    </source>
</reference>
<accession>L8H222</accession>
<dbReference type="Proteomes" id="UP000011083">
    <property type="component" value="Unassembled WGS sequence"/>
</dbReference>
<evidence type="ECO:0000313" key="3">
    <source>
        <dbReference type="EMBL" id="ELR19262.1"/>
    </source>
</evidence>
<dbReference type="EMBL" id="KB007933">
    <property type="protein sequence ID" value="ELR19262.1"/>
    <property type="molecule type" value="Genomic_DNA"/>
</dbReference>
<feature type="region of interest" description="Disordered" evidence="2">
    <location>
        <begin position="413"/>
        <end position="433"/>
    </location>
</feature>
<dbReference type="VEuPathDB" id="AmoebaDB:ACA1_264340"/>
<dbReference type="GeneID" id="14920037"/>
<dbReference type="SMR" id="L8H222"/>
<gene>
    <name evidence="3" type="ORF">ACA1_264340</name>
</gene>
<dbReference type="RefSeq" id="XP_004341347.1">
    <property type="nucleotide sequence ID" value="XM_004341299.1"/>
</dbReference>
<keyword evidence="1" id="KW-0175">Coiled coil</keyword>
<keyword evidence="4" id="KW-1185">Reference proteome</keyword>
<evidence type="ECO:0000313" key="4">
    <source>
        <dbReference type="Proteomes" id="UP000011083"/>
    </source>
</evidence>
<dbReference type="AlphaFoldDB" id="L8H222"/>
<evidence type="ECO:0000256" key="1">
    <source>
        <dbReference type="SAM" id="Coils"/>
    </source>
</evidence>
<proteinExistence type="predicted"/>
<evidence type="ECO:0000256" key="2">
    <source>
        <dbReference type="SAM" id="MobiDB-lite"/>
    </source>
</evidence>